<evidence type="ECO:0000256" key="5">
    <source>
        <dbReference type="SAM" id="MobiDB-lite"/>
    </source>
</evidence>
<gene>
    <name evidence="4" type="primary">truD</name>
    <name evidence="7" type="ORF">FLL45_20790</name>
</gene>
<dbReference type="InterPro" id="IPR042214">
    <property type="entry name" value="TruD_catalytic"/>
</dbReference>
<dbReference type="InterPro" id="IPR020103">
    <property type="entry name" value="PsdUridine_synth_cat_dom_sf"/>
</dbReference>
<evidence type="ECO:0000256" key="2">
    <source>
        <dbReference type="ARBA" id="ARBA00022694"/>
    </source>
</evidence>
<keyword evidence="2 4" id="KW-0819">tRNA processing</keyword>
<dbReference type="PANTHER" id="PTHR47811">
    <property type="entry name" value="TRNA PSEUDOURIDINE SYNTHASE D"/>
    <property type="match status" value="1"/>
</dbReference>
<dbReference type="InterPro" id="IPR050170">
    <property type="entry name" value="TruD_pseudoU_synthase"/>
</dbReference>
<feature type="region of interest" description="Disordered" evidence="5">
    <location>
        <begin position="1"/>
        <end position="20"/>
    </location>
</feature>
<keyword evidence="8" id="KW-1185">Reference proteome</keyword>
<proteinExistence type="inferred from homology"/>
<comment type="caution">
    <text evidence="7">The sequence shown here is derived from an EMBL/GenBank/DDBJ whole genome shotgun (WGS) entry which is preliminary data.</text>
</comment>
<comment type="function">
    <text evidence="4">Responsible for synthesis of pseudouridine from uracil-13 in transfer RNAs.</text>
</comment>
<dbReference type="GO" id="GO:0031119">
    <property type="term" value="P:tRNA pseudouridine synthesis"/>
    <property type="evidence" value="ECO:0007669"/>
    <property type="project" value="UniProtKB-UniRule"/>
</dbReference>
<dbReference type="GO" id="GO:0005829">
    <property type="term" value="C:cytosol"/>
    <property type="evidence" value="ECO:0007669"/>
    <property type="project" value="TreeGrafter"/>
</dbReference>
<dbReference type="AlphaFoldDB" id="A0A545T304"/>
<dbReference type="PROSITE" id="PS50984">
    <property type="entry name" value="TRUD"/>
    <property type="match status" value="1"/>
</dbReference>
<evidence type="ECO:0000256" key="1">
    <source>
        <dbReference type="ARBA" id="ARBA00007953"/>
    </source>
</evidence>
<sequence>MTNEYTESQDTNEFTESQDKTSPVSITLEACIAQLKALPHFSQVPAISGRIRNDATDFDVTEQLSFELCGQGEHLYLFIEKKESNSDWIAKQLQKIAGLRSQDVGYAGKKDRFSVSRQWFSLHLPGKGETDAAIIEQIKNELAESISILKTTRHNKKLRTGAIKSNYFKIIIKQLDGVISESSVASLRSKGFPNYYGYQRFGRDFYNLISADKLLRQQIRVRSRNKRGIYLSAARSAMFNLQLANRINSGFWDCALEGDCLMINGSQSFFNCEQIDDDVKQRMESGDIHPSGWLAGHQASQVTKQAKAVEGETVAQFEPWINGLKDFRMDSARRAYRVIPGDLTVEQVDQTTAVIEFSLPAGCFATSLLRELVNITDAQIERSAPAKQEE</sequence>
<dbReference type="InterPro" id="IPR011760">
    <property type="entry name" value="PsdUridine_synth_TruD_insert"/>
</dbReference>
<dbReference type="EC" id="5.4.99.27" evidence="4"/>
<accession>A0A545T304</accession>
<organism evidence="7 8">
    <name type="scientific">Aliikangiella marina</name>
    <dbReference type="NCBI Taxonomy" id="1712262"/>
    <lineage>
        <taxon>Bacteria</taxon>
        <taxon>Pseudomonadati</taxon>
        <taxon>Pseudomonadota</taxon>
        <taxon>Gammaproteobacteria</taxon>
        <taxon>Oceanospirillales</taxon>
        <taxon>Pleioneaceae</taxon>
        <taxon>Aliikangiella</taxon>
    </lineage>
</organism>
<dbReference type="OrthoDB" id="1550679at2"/>
<protein>
    <recommendedName>
        <fullName evidence="4">tRNA pseudouridine synthase D</fullName>
        <ecNumber evidence="4">5.4.99.27</ecNumber>
    </recommendedName>
    <alternativeName>
        <fullName evidence="4">tRNA pseudouridine(13) synthase</fullName>
    </alternativeName>
    <alternativeName>
        <fullName evidence="4">tRNA pseudouridylate synthase D</fullName>
    </alternativeName>
    <alternativeName>
        <fullName evidence="4">tRNA-uridine isomerase D</fullName>
    </alternativeName>
</protein>
<comment type="similarity">
    <text evidence="1 4">Belongs to the pseudouridine synthase TruD family.</text>
</comment>
<keyword evidence="3 4" id="KW-0413">Isomerase</keyword>
<dbReference type="GO" id="GO:0160150">
    <property type="term" value="F:tRNA pseudouridine(13) synthase activity"/>
    <property type="evidence" value="ECO:0007669"/>
    <property type="project" value="UniProtKB-EC"/>
</dbReference>
<dbReference type="RefSeq" id="WP_142943989.1">
    <property type="nucleotide sequence ID" value="NZ_VIKR01000006.1"/>
</dbReference>
<dbReference type="InterPro" id="IPR001656">
    <property type="entry name" value="PsdUridine_synth_TruD"/>
</dbReference>
<dbReference type="Gene3D" id="3.30.2340.10">
    <property type="entry name" value="TruD, insertion domain"/>
    <property type="match status" value="1"/>
</dbReference>
<dbReference type="GO" id="GO:0003723">
    <property type="term" value="F:RNA binding"/>
    <property type="evidence" value="ECO:0007669"/>
    <property type="project" value="InterPro"/>
</dbReference>
<feature type="domain" description="TRUD" evidence="6">
    <location>
        <begin position="191"/>
        <end position="338"/>
    </location>
</feature>
<dbReference type="Pfam" id="PF01142">
    <property type="entry name" value="TruD"/>
    <property type="match status" value="2"/>
</dbReference>
<dbReference type="Proteomes" id="UP000317839">
    <property type="component" value="Unassembled WGS sequence"/>
</dbReference>
<evidence type="ECO:0000256" key="3">
    <source>
        <dbReference type="ARBA" id="ARBA00023235"/>
    </source>
</evidence>
<dbReference type="Gene3D" id="3.30.2350.20">
    <property type="entry name" value="TruD, catalytic domain"/>
    <property type="match status" value="1"/>
</dbReference>
<reference evidence="7 8" key="1">
    <citation type="submission" date="2019-06" db="EMBL/GenBank/DDBJ databases">
        <title>Draft genome of Aliikangiella marina GYP-15.</title>
        <authorList>
            <person name="Wang G."/>
        </authorList>
    </citation>
    <scope>NUCLEOTIDE SEQUENCE [LARGE SCALE GENOMIC DNA]</scope>
    <source>
        <strain evidence="7 8">GYP-15</strain>
    </source>
</reference>
<dbReference type="HAMAP" id="MF_01082">
    <property type="entry name" value="TruD"/>
    <property type="match status" value="1"/>
</dbReference>
<evidence type="ECO:0000313" key="8">
    <source>
        <dbReference type="Proteomes" id="UP000317839"/>
    </source>
</evidence>
<evidence type="ECO:0000259" key="6">
    <source>
        <dbReference type="PROSITE" id="PS50984"/>
    </source>
</evidence>
<dbReference type="SUPFAM" id="SSF55120">
    <property type="entry name" value="Pseudouridine synthase"/>
    <property type="match status" value="1"/>
</dbReference>
<evidence type="ECO:0000313" key="7">
    <source>
        <dbReference type="EMBL" id="TQV71590.1"/>
    </source>
</evidence>
<comment type="catalytic activity">
    <reaction evidence="4">
        <text>uridine(13) in tRNA = pseudouridine(13) in tRNA</text>
        <dbReference type="Rhea" id="RHEA:42540"/>
        <dbReference type="Rhea" id="RHEA-COMP:10105"/>
        <dbReference type="Rhea" id="RHEA-COMP:10106"/>
        <dbReference type="ChEBI" id="CHEBI:65314"/>
        <dbReference type="ChEBI" id="CHEBI:65315"/>
        <dbReference type="EC" id="5.4.99.27"/>
    </reaction>
</comment>
<evidence type="ECO:0000256" key="4">
    <source>
        <dbReference type="HAMAP-Rule" id="MF_01082"/>
    </source>
</evidence>
<dbReference type="InterPro" id="IPR043165">
    <property type="entry name" value="TruD_insert_sf"/>
</dbReference>
<feature type="active site" description="Nucleophile" evidence="4">
    <location>
        <position position="111"/>
    </location>
</feature>
<dbReference type="EMBL" id="VIKR01000006">
    <property type="protein sequence ID" value="TQV71590.1"/>
    <property type="molecule type" value="Genomic_DNA"/>
</dbReference>
<dbReference type="PANTHER" id="PTHR47811:SF1">
    <property type="entry name" value="TRNA PSEUDOURIDINE SYNTHASE D"/>
    <property type="match status" value="1"/>
</dbReference>
<name>A0A545T304_9GAMM</name>